<feature type="region of interest" description="Disordered" evidence="1">
    <location>
        <begin position="97"/>
        <end position="124"/>
    </location>
</feature>
<evidence type="ECO:0000313" key="3">
    <source>
        <dbReference type="Proteomes" id="UP001194580"/>
    </source>
</evidence>
<dbReference type="AlphaFoldDB" id="A0AAD4H782"/>
<name>A0AAD4H782_9FUNG</name>
<sequence>MKHTVNETKEYVDRGSKIRERRLIEGEKNILVKTNSTITPAEKDDKTTELCKAAFSSTQGVMKKTSVEQLDEIIQRIQGSFQSRSKSIKAMKDKMKRLTGDTDQTSQSSTPTARCIDNGKMGQANKINPVSSAFKTASAMEKV</sequence>
<keyword evidence="3" id="KW-1185">Reference proteome</keyword>
<gene>
    <name evidence="2" type="ORF">BGZ95_009268</name>
</gene>
<evidence type="ECO:0000256" key="1">
    <source>
        <dbReference type="SAM" id="MobiDB-lite"/>
    </source>
</evidence>
<proteinExistence type="predicted"/>
<accession>A0AAD4H782</accession>
<reference evidence="2" key="1">
    <citation type="journal article" date="2020" name="Fungal Divers.">
        <title>Resolving the Mortierellaceae phylogeny through synthesis of multi-gene phylogenetics and phylogenomics.</title>
        <authorList>
            <person name="Vandepol N."/>
            <person name="Liber J."/>
            <person name="Desiro A."/>
            <person name="Na H."/>
            <person name="Kennedy M."/>
            <person name="Barry K."/>
            <person name="Grigoriev I.V."/>
            <person name="Miller A.N."/>
            <person name="O'Donnell K."/>
            <person name="Stajich J.E."/>
            <person name="Bonito G."/>
        </authorList>
    </citation>
    <scope>NUCLEOTIDE SEQUENCE</scope>
    <source>
        <strain evidence="2">NRRL 28262</strain>
    </source>
</reference>
<dbReference type="Proteomes" id="UP001194580">
    <property type="component" value="Unassembled WGS sequence"/>
</dbReference>
<protein>
    <submittedName>
        <fullName evidence="2">Uncharacterized protein</fullName>
    </submittedName>
</protein>
<evidence type="ECO:0000313" key="2">
    <source>
        <dbReference type="EMBL" id="KAG0275000.1"/>
    </source>
</evidence>
<comment type="caution">
    <text evidence="2">The sequence shown here is derived from an EMBL/GenBank/DDBJ whole genome shotgun (WGS) entry which is preliminary data.</text>
</comment>
<feature type="compositionally biased region" description="Low complexity" evidence="1">
    <location>
        <begin position="101"/>
        <end position="110"/>
    </location>
</feature>
<dbReference type="EMBL" id="JAAAIL010000537">
    <property type="protein sequence ID" value="KAG0275000.1"/>
    <property type="molecule type" value="Genomic_DNA"/>
</dbReference>
<organism evidence="2 3">
    <name type="scientific">Linnemannia exigua</name>
    <dbReference type="NCBI Taxonomy" id="604196"/>
    <lineage>
        <taxon>Eukaryota</taxon>
        <taxon>Fungi</taxon>
        <taxon>Fungi incertae sedis</taxon>
        <taxon>Mucoromycota</taxon>
        <taxon>Mortierellomycotina</taxon>
        <taxon>Mortierellomycetes</taxon>
        <taxon>Mortierellales</taxon>
        <taxon>Mortierellaceae</taxon>
        <taxon>Linnemannia</taxon>
    </lineage>
</organism>